<organism evidence="2 3">
    <name type="scientific">Petrolisthes cinctipes</name>
    <name type="common">Flat porcelain crab</name>
    <dbReference type="NCBI Taxonomy" id="88211"/>
    <lineage>
        <taxon>Eukaryota</taxon>
        <taxon>Metazoa</taxon>
        <taxon>Ecdysozoa</taxon>
        <taxon>Arthropoda</taxon>
        <taxon>Crustacea</taxon>
        <taxon>Multicrustacea</taxon>
        <taxon>Malacostraca</taxon>
        <taxon>Eumalacostraca</taxon>
        <taxon>Eucarida</taxon>
        <taxon>Decapoda</taxon>
        <taxon>Pleocyemata</taxon>
        <taxon>Anomura</taxon>
        <taxon>Galatheoidea</taxon>
        <taxon>Porcellanidae</taxon>
        <taxon>Petrolisthes</taxon>
    </lineage>
</organism>
<keyword evidence="3" id="KW-1185">Reference proteome</keyword>
<dbReference type="Proteomes" id="UP001286313">
    <property type="component" value="Unassembled WGS sequence"/>
</dbReference>
<reference evidence="2" key="1">
    <citation type="submission" date="2023-10" db="EMBL/GenBank/DDBJ databases">
        <title>Genome assemblies of two species of porcelain crab, Petrolisthes cinctipes and Petrolisthes manimaculis (Anomura: Porcellanidae).</title>
        <authorList>
            <person name="Angst P."/>
        </authorList>
    </citation>
    <scope>NUCLEOTIDE SEQUENCE</scope>
    <source>
        <strain evidence="2">PB745_01</strain>
        <tissue evidence="2">Gill</tissue>
    </source>
</reference>
<accession>A0AAE1C0C0</accession>
<comment type="caution">
    <text evidence="2">The sequence shown here is derived from an EMBL/GenBank/DDBJ whole genome shotgun (WGS) entry which is preliminary data.</text>
</comment>
<sequence>MLAWSIETEQPRSTRLDEEEEEEKEVVSRWTNLENSVSLRPHIRLMTG</sequence>
<feature type="region of interest" description="Disordered" evidence="1">
    <location>
        <begin position="1"/>
        <end position="21"/>
    </location>
</feature>
<evidence type="ECO:0000313" key="2">
    <source>
        <dbReference type="EMBL" id="KAK3858085.1"/>
    </source>
</evidence>
<protein>
    <submittedName>
        <fullName evidence="2">Uncharacterized protein</fullName>
    </submittedName>
</protein>
<evidence type="ECO:0000313" key="3">
    <source>
        <dbReference type="Proteomes" id="UP001286313"/>
    </source>
</evidence>
<dbReference type="EMBL" id="JAWQEG010005416">
    <property type="protein sequence ID" value="KAK3858085.1"/>
    <property type="molecule type" value="Genomic_DNA"/>
</dbReference>
<name>A0AAE1C0C0_PETCI</name>
<proteinExistence type="predicted"/>
<feature type="non-terminal residue" evidence="2">
    <location>
        <position position="48"/>
    </location>
</feature>
<dbReference type="AlphaFoldDB" id="A0AAE1C0C0"/>
<gene>
    <name evidence="2" type="ORF">Pcinc_035698</name>
</gene>
<evidence type="ECO:0000256" key="1">
    <source>
        <dbReference type="SAM" id="MobiDB-lite"/>
    </source>
</evidence>